<dbReference type="Pfam" id="PF00312">
    <property type="entry name" value="Ribosomal_S15"/>
    <property type="match status" value="1"/>
</dbReference>
<dbReference type="InterPro" id="IPR012606">
    <property type="entry name" value="Ribosomal_uS15_N"/>
</dbReference>
<feature type="compositionally biased region" description="Acidic residues" evidence="6">
    <location>
        <begin position="21"/>
        <end position="32"/>
    </location>
</feature>
<dbReference type="GO" id="GO:0022627">
    <property type="term" value="C:cytosolic small ribosomal subunit"/>
    <property type="evidence" value="ECO:0007669"/>
    <property type="project" value="TreeGrafter"/>
</dbReference>
<dbReference type="CDD" id="cd00677">
    <property type="entry name" value="S15_NS1_EPRS_RNA-bind"/>
    <property type="match status" value="1"/>
</dbReference>
<dbReference type="PROSITE" id="PS00362">
    <property type="entry name" value="RIBOSOMAL_S15"/>
    <property type="match status" value="1"/>
</dbReference>
<dbReference type="PANTHER" id="PTHR11885">
    <property type="entry name" value="RIBOSOMAL PROTEIN S15P/S13E"/>
    <property type="match status" value="1"/>
</dbReference>
<dbReference type="Proteomes" id="UP000199170">
    <property type="component" value="Unassembled WGS sequence"/>
</dbReference>
<dbReference type="InterPro" id="IPR000589">
    <property type="entry name" value="Ribosomal_uS15"/>
</dbReference>
<dbReference type="InterPro" id="IPR009068">
    <property type="entry name" value="uS15_NS1_RNA-bd_sf"/>
</dbReference>
<keyword evidence="9" id="KW-1185">Reference proteome</keyword>
<dbReference type="Gene3D" id="1.10.287.10">
    <property type="entry name" value="S15/NS1, RNA-binding"/>
    <property type="match status" value="1"/>
</dbReference>
<dbReference type="GO" id="GO:0006412">
    <property type="term" value="P:translation"/>
    <property type="evidence" value="ECO:0007669"/>
    <property type="project" value="UniProtKB-UniRule"/>
</dbReference>
<organism evidence="8 9">
    <name type="scientific">Halobellus clavatus</name>
    <dbReference type="NCBI Taxonomy" id="660517"/>
    <lineage>
        <taxon>Archaea</taxon>
        <taxon>Methanobacteriati</taxon>
        <taxon>Methanobacteriota</taxon>
        <taxon>Stenosarchaea group</taxon>
        <taxon>Halobacteria</taxon>
        <taxon>Halobacteriales</taxon>
        <taxon>Haloferacaceae</taxon>
        <taxon>Halobellus</taxon>
    </lineage>
</organism>
<keyword evidence="2 4" id="KW-0689">Ribosomal protein</keyword>
<evidence type="ECO:0000256" key="4">
    <source>
        <dbReference type="HAMAP-Rule" id="MF_01343"/>
    </source>
</evidence>
<dbReference type="OrthoDB" id="6533at2157"/>
<dbReference type="HAMAP" id="MF_01343_A">
    <property type="entry name" value="Ribosomal_uS15_A"/>
    <property type="match status" value="1"/>
</dbReference>
<evidence type="ECO:0000256" key="6">
    <source>
        <dbReference type="SAM" id="MobiDB-lite"/>
    </source>
</evidence>
<reference evidence="9" key="1">
    <citation type="submission" date="2016-10" db="EMBL/GenBank/DDBJ databases">
        <authorList>
            <person name="Varghese N."/>
            <person name="Submissions S."/>
        </authorList>
    </citation>
    <scope>NUCLEOTIDE SEQUENCE [LARGE SCALE GENOMIC DNA]</scope>
    <source>
        <strain evidence="9">CGMCC 1.10118</strain>
    </source>
</reference>
<dbReference type="InterPro" id="IPR023029">
    <property type="entry name" value="Ribosomal_uS15_arc_euk"/>
</dbReference>
<dbReference type="PANTHER" id="PTHR11885:SF6">
    <property type="entry name" value="SMALL RIBOSOMAL SUBUNIT PROTEIN US15"/>
    <property type="match status" value="1"/>
</dbReference>
<accession>A0A1H3HTD1</accession>
<proteinExistence type="inferred from homology"/>
<dbReference type="Pfam" id="PF08069">
    <property type="entry name" value="Ribosomal_S13_N"/>
    <property type="match status" value="1"/>
</dbReference>
<feature type="region of interest" description="Disordered" evidence="6">
    <location>
        <begin position="1"/>
        <end position="32"/>
    </location>
</feature>
<comment type="similarity">
    <text evidence="1 4 5">Belongs to the universal ribosomal protein uS15 family.</text>
</comment>
<dbReference type="RefSeq" id="WP_089767533.1">
    <property type="nucleotide sequence ID" value="NZ_FNPB01000008.1"/>
</dbReference>
<dbReference type="AlphaFoldDB" id="A0A1H3HTD1"/>
<dbReference type="Gene3D" id="4.10.860.130">
    <property type="match status" value="1"/>
</dbReference>
<evidence type="ECO:0000313" key="8">
    <source>
        <dbReference type="EMBL" id="SDY18692.1"/>
    </source>
</evidence>
<dbReference type="NCBIfam" id="NF006331">
    <property type="entry name" value="PRK08561.1"/>
    <property type="match status" value="1"/>
</dbReference>
<evidence type="ECO:0000256" key="1">
    <source>
        <dbReference type="ARBA" id="ARBA00008434"/>
    </source>
</evidence>
<comment type="subunit">
    <text evidence="4">Part of the 30S ribosomal subunit.</text>
</comment>
<dbReference type="STRING" id="660517.SAMN04487946_10845"/>
<protein>
    <recommendedName>
        <fullName evidence="4">Small ribosomal subunit protein uS15</fullName>
    </recommendedName>
</protein>
<dbReference type="GO" id="GO:0070181">
    <property type="term" value="F:small ribosomal subunit rRNA binding"/>
    <property type="evidence" value="ECO:0007669"/>
    <property type="project" value="TreeGrafter"/>
</dbReference>
<dbReference type="SMART" id="SM01387">
    <property type="entry name" value="Ribosomal_S15"/>
    <property type="match status" value="1"/>
</dbReference>
<evidence type="ECO:0000256" key="2">
    <source>
        <dbReference type="ARBA" id="ARBA00022980"/>
    </source>
</evidence>
<evidence type="ECO:0000259" key="7">
    <source>
        <dbReference type="SMART" id="SM01386"/>
    </source>
</evidence>
<evidence type="ECO:0000313" key="9">
    <source>
        <dbReference type="Proteomes" id="UP000199170"/>
    </source>
</evidence>
<keyword evidence="3 4" id="KW-0687">Ribonucleoprotein</keyword>
<feature type="compositionally biased region" description="Basic residues" evidence="6">
    <location>
        <begin position="1"/>
        <end position="10"/>
    </location>
</feature>
<dbReference type="SMART" id="SM01386">
    <property type="entry name" value="Ribosomal_S13_N"/>
    <property type="match status" value="1"/>
</dbReference>
<evidence type="ECO:0000256" key="5">
    <source>
        <dbReference type="RuleBase" id="RU003919"/>
    </source>
</evidence>
<feature type="domain" description="Small ribosomal subunit protein uS15 N-terminal" evidence="7">
    <location>
        <begin position="1"/>
        <end position="59"/>
    </location>
</feature>
<name>A0A1H3HTD1_9EURY</name>
<dbReference type="GO" id="GO:0003735">
    <property type="term" value="F:structural constituent of ribosome"/>
    <property type="evidence" value="ECO:0007669"/>
    <property type="project" value="InterPro"/>
</dbReference>
<gene>
    <name evidence="4" type="primary">rps15</name>
    <name evidence="8" type="ORF">SAMN04487946_10845</name>
</gene>
<sequence length="155" mass="17732">MARMHTRRRGSSGSDKPVADEPPEWSDVDPDDIEARVVELAEQGYEPSQIGLKLRDEGVKGVPVPDVKVATGKKVTTILEAHDAKPEIPEDLRSLMERAVRLRRHVNENQQDMQNKRALQNTESKIRRLVDYYRGDELDEDFTYTYDAAVEILEE</sequence>
<evidence type="ECO:0000256" key="3">
    <source>
        <dbReference type="ARBA" id="ARBA00023274"/>
    </source>
</evidence>
<dbReference type="SUPFAM" id="SSF47060">
    <property type="entry name" value="S15/NS1 RNA-binding domain"/>
    <property type="match status" value="1"/>
</dbReference>
<dbReference type="EMBL" id="FNPB01000008">
    <property type="protein sequence ID" value="SDY18692.1"/>
    <property type="molecule type" value="Genomic_DNA"/>
</dbReference>